<evidence type="ECO:0000313" key="1">
    <source>
        <dbReference type="EMBL" id="KAJ0045437.1"/>
    </source>
</evidence>
<dbReference type="EMBL" id="CM047738">
    <property type="protein sequence ID" value="KAJ0045437.1"/>
    <property type="molecule type" value="Genomic_DNA"/>
</dbReference>
<organism evidence="1 2">
    <name type="scientific">Pistacia integerrima</name>
    <dbReference type="NCBI Taxonomy" id="434235"/>
    <lineage>
        <taxon>Eukaryota</taxon>
        <taxon>Viridiplantae</taxon>
        <taxon>Streptophyta</taxon>
        <taxon>Embryophyta</taxon>
        <taxon>Tracheophyta</taxon>
        <taxon>Spermatophyta</taxon>
        <taxon>Magnoliopsida</taxon>
        <taxon>eudicotyledons</taxon>
        <taxon>Gunneridae</taxon>
        <taxon>Pentapetalae</taxon>
        <taxon>rosids</taxon>
        <taxon>malvids</taxon>
        <taxon>Sapindales</taxon>
        <taxon>Anacardiaceae</taxon>
        <taxon>Pistacia</taxon>
    </lineage>
</organism>
<dbReference type="Proteomes" id="UP001163603">
    <property type="component" value="Chromosome 3"/>
</dbReference>
<evidence type="ECO:0000313" key="2">
    <source>
        <dbReference type="Proteomes" id="UP001163603"/>
    </source>
</evidence>
<comment type="caution">
    <text evidence="1">The sequence shown here is derived from an EMBL/GenBank/DDBJ whole genome shotgun (WGS) entry which is preliminary data.</text>
</comment>
<name>A0ACC0Z2D0_9ROSI</name>
<protein>
    <submittedName>
        <fullName evidence="1">Uncharacterized protein</fullName>
    </submittedName>
</protein>
<accession>A0ACC0Z2D0</accession>
<keyword evidence="2" id="KW-1185">Reference proteome</keyword>
<sequence length="12" mass="1507">MKFYAFHHSILI</sequence>
<reference evidence="2" key="1">
    <citation type="journal article" date="2023" name="G3 (Bethesda)">
        <title>Genome assembly and association tests identify interacting loci associated with vigor, precocity, and sex in interspecific pistachio rootstocks.</title>
        <authorList>
            <person name="Palmer W."/>
            <person name="Jacygrad E."/>
            <person name="Sagayaradj S."/>
            <person name="Cavanaugh K."/>
            <person name="Han R."/>
            <person name="Bertier L."/>
            <person name="Beede B."/>
            <person name="Kafkas S."/>
            <person name="Golino D."/>
            <person name="Preece J."/>
            <person name="Michelmore R."/>
        </authorList>
    </citation>
    <scope>NUCLEOTIDE SEQUENCE [LARGE SCALE GENOMIC DNA]</scope>
</reference>
<proteinExistence type="predicted"/>
<gene>
    <name evidence="1" type="ORF">Pint_04315</name>
</gene>